<sequence>MVGARPRRRIGRNDRAQRRGAPLLAITDDVSLFAESGAYEVTRHRHPVWKVVLPDRGGVRVDGVVGAGVLVPPQYAHACATSAGFVAVFLEPWCVRADPGRPTWLDGGSARRLVAASGADLDAEALRRELAALTEAPAPVDPRVLHAARSSTGAARLDAVAAEVGLSGPRLRALVRAEVGVPLGAMRRWGRLRAAVGAIVDGGTGPAAAAAAAGFCDQAHLTRTARDFLGRTPGSLPPR</sequence>
<dbReference type="Proteomes" id="UP000634780">
    <property type="component" value="Unassembled WGS sequence"/>
</dbReference>
<evidence type="ECO:0000259" key="4">
    <source>
        <dbReference type="PROSITE" id="PS01124"/>
    </source>
</evidence>
<dbReference type="PROSITE" id="PS01124">
    <property type="entry name" value="HTH_ARAC_FAMILY_2"/>
    <property type="match status" value="1"/>
</dbReference>
<keyword evidence="1" id="KW-0805">Transcription regulation</keyword>
<dbReference type="InterPro" id="IPR050204">
    <property type="entry name" value="AraC_XylS_family_regulators"/>
</dbReference>
<evidence type="ECO:0000256" key="2">
    <source>
        <dbReference type="ARBA" id="ARBA00023125"/>
    </source>
</evidence>
<keyword evidence="6" id="KW-1185">Reference proteome</keyword>
<protein>
    <submittedName>
        <fullName evidence="5">Helix-turn-helix transcriptional regulator</fullName>
    </submittedName>
</protein>
<keyword evidence="3" id="KW-0804">Transcription</keyword>
<evidence type="ECO:0000256" key="1">
    <source>
        <dbReference type="ARBA" id="ARBA00023015"/>
    </source>
</evidence>
<reference evidence="5 6" key="1">
    <citation type="submission" date="2020-12" db="EMBL/GenBank/DDBJ databases">
        <title>Streptomyces typhae sp. nov., a novel endophytic actinomycete isolated from the root of cattail pollen (Typha angustifolia L.).</title>
        <authorList>
            <person name="Peng C."/>
            <person name="Liu C."/>
        </authorList>
    </citation>
    <scope>NUCLEOTIDE SEQUENCE [LARGE SCALE GENOMIC DNA]</scope>
    <source>
        <strain evidence="5 6">JCM 4753</strain>
    </source>
</reference>
<comment type="caution">
    <text evidence="5">The sequence shown here is derived from an EMBL/GenBank/DDBJ whole genome shotgun (WGS) entry which is preliminary data.</text>
</comment>
<proteinExistence type="predicted"/>
<dbReference type="SMART" id="SM00342">
    <property type="entry name" value="HTH_ARAC"/>
    <property type="match status" value="1"/>
</dbReference>
<dbReference type="Pfam" id="PF12833">
    <property type="entry name" value="HTH_18"/>
    <property type="match status" value="1"/>
</dbReference>
<name>A0ABS0X9U5_9ACTN</name>
<evidence type="ECO:0000256" key="3">
    <source>
        <dbReference type="ARBA" id="ARBA00023163"/>
    </source>
</evidence>
<dbReference type="EMBL" id="JAEKOZ010000014">
    <property type="protein sequence ID" value="MBJ3809967.1"/>
    <property type="molecule type" value="Genomic_DNA"/>
</dbReference>
<keyword evidence="2" id="KW-0238">DNA-binding</keyword>
<dbReference type="PANTHER" id="PTHR46796">
    <property type="entry name" value="HTH-TYPE TRANSCRIPTIONAL ACTIVATOR RHAS-RELATED"/>
    <property type="match status" value="1"/>
</dbReference>
<dbReference type="InterPro" id="IPR018060">
    <property type="entry name" value="HTH_AraC"/>
</dbReference>
<accession>A0ABS0X9U5</accession>
<organism evidence="5 6">
    <name type="scientific">Streptomyces flavofungini</name>
    <dbReference type="NCBI Taxonomy" id="68200"/>
    <lineage>
        <taxon>Bacteria</taxon>
        <taxon>Bacillati</taxon>
        <taxon>Actinomycetota</taxon>
        <taxon>Actinomycetes</taxon>
        <taxon>Kitasatosporales</taxon>
        <taxon>Streptomycetaceae</taxon>
        <taxon>Streptomyces</taxon>
    </lineage>
</organism>
<evidence type="ECO:0000313" key="6">
    <source>
        <dbReference type="Proteomes" id="UP000634780"/>
    </source>
</evidence>
<dbReference type="Gene3D" id="1.10.10.60">
    <property type="entry name" value="Homeodomain-like"/>
    <property type="match status" value="1"/>
</dbReference>
<gene>
    <name evidence="5" type="ORF">JGB26_23100</name>
</gene>
<evidence type="ECO:0000313" key="5">
    <source>
        <dbReference type="EMBL" id="MBJ3809967.1"/>
    </source>
</evidence>
<feature type="domain" description="HTH araC/xylS-type" evidence="4">
    <location>
        <begin position="156"/>
        <end position="239"/>
    </location>
</feature>